<proteinExistence type="predicted"/>
<feature type="domain" description="EF-hand" evidence="3">
    <location>
        <begin position="117"/>
        <end position="152"/>
    </location>
</feature>
<comment type="caution">
    <text evidence="4">The sequence shown here is derived from an EMBL/GenBank/DDBJ whole genome shotgun (WGS) entry which is preliminary data.</text>
</comment>
<evidence type="ECO:0000313" key="5">
    <source>
        <dbReference type="Proteomes" id="UP001632037"/>
    </source>
</evidence>
<feature type="domain" description="EF-hand" evidence="3">
    <location>
        <begin position="81"/>
        <end position="116"/>
    </location>
</feature>
<evidence type="ECO:0000256" key="2">
    <source>
        <dbReference type="ARBA" id="ARBA00022837"/>
    </source>
</evidence>
<dbReference type="PROSITE" id="PS00018">
    <property type="entry name" value="EF_HAND_1"/>
    <property type="match status" value="1"/>
</dbReference>
<keyword evidence="1" id="KW-0677">Repeat</keyword>
<dbReference type="FunFam" id="1.10.238.10:FF:000003">
    <property type="entry name" value="Calmodulin A"/>
    <property type="match status" value="1"/>
</dbReference>
<dbReference type="InterPro" id="IPR050403">
    <property type="entry name" value="Myosin_RLC"/>
</dbReference>
<dbReference type="InterPro" id="IPR002048">
    <property type="entry name" value="EF_hand_dom"/>
</dbReference>
<sequence length="158" mass="18127">MQSAEDQLVCLRRCFVWADRDEKGFLAGHDLKCGVAAALGVRPSKLLLAQMFRGCEVPGHELRVTMDEFVAVMKTRLDKTDLLEGVRRLFKAMDLRAEGFISRRSFQQACEMTLPFANRETLMRVFREADRDDDGRVTYQDFERMCLLAVQIDASNNK</sequence>
<dbReference type="Gene3D" id="1.10.238.10">
    <property type="entry name" value="EF-hand"/>
    <property type="match status" value="1"/>
</dbReference>
<dbReference type="Pfam" id="PF13499">
    <property type="entry name" value="EF-hand_7"/>
    <property type="match status" value="1"/>
</dbReference>
<dbReference type="InterPro" id="IPR011992">
    <property type="entry name" value="EF-hand-dom_pair"/>
</dbReference>
<evidence type="ECO:0000256" key="1">
    <source>
        <dbReference type="ARBA" id="ARBA00022737"/>
    </source>
</evidence>
<dbReference type="PROSITE" id="PS50222">
    <property type="entry name" value="EF_HAND_2"/>
    <property type="match status" value="2"/>
</dbReference>
<name>A0ABD3FLE2_9STRA</name>
<reference evidence="4 5" key="1">
    <citation type="submission" date="2024-09" db="EMBL/GenBank/DDBJ databases">
        <title>Genome sequencing and assembly of Phytophthora oleae, isolate VK10A, causative agent of rot of olive drupes.</title>
        <authorList>
            <person name="Conti Taguali S."/>
            <person name="Riolo M."/>
            <person name="La Spada F."/>
            <person name="Cacciola S.O."/>
            <person name="Dionisio G."/>
        </authorList>
    </citation>
    <scope>NUCLEOTIDE SEQUENCE [LARGE SCALE GENOMIC DNA]</scope>
    <source>
        <strain evidence="4 5">VK10A</strain>
    </source>
</reference>
<dbReference type="SUPFAM" id="SSF47473">
    <property type="entry name" value="EF-hand"/>
    <property type="match status" value="1"/>
</dbReference>
<organism evidence="4 5">
    <name type="scientific">Phytophthora oleae</name>
    <dbReference type="NCBI Taxonomy" id="2107226"/>
    <lineage>
        <taxon>Eukaryota</taxon>
        <taxon>Sar</taxon>
        <taxon>Stramenopiles</taxon>
        <taxon>Oomycota</taxon>
        <taxon>Peronosporomycetes</taxon>
        <taxon>Peronosporales</taxon>
        <taxon>Peronosporaceae</taxon>
        <taxon>Phytophthora</taxon>
    </lineage>
</organism>
<dbReference type="InterPro" id="IPR018247">
    <property type="entry name" value="EF_Hand_1_Ca_BS"/>
</dbReference>
<dbReference type="AlphaFoldDB" id="A0ABD3FLE2"/>
<protein>
    <recommendedName>
        <fullName evidence="3">EF-hand domain-containing protein</fullName>
    </recommendedName>
</protein>
<keyword evidence="5" id="KW-1185">Reference proteome</keyword>
<keyword evidence="2" id="KW-0106">Calcium</keyword>
<evidence type="ECO:0000259" key="3">
    <source>
        <dbReference type="PROSITE" id="PS50222"/>
    </source>
</evidence>
<accession>A0ABD3FLE2</accession>
<dbReference type="Proteomes" id="UP001632037">
    <property type="component" value="Unassembled WGS sequence"/>
</dbReference>
<dbReference type="EMBL" id="JBIMZQ010000014">
    <property type="protein sequence ID" value="KAL3667266.1"/>
    <property type="molecule type" value="Genomic_DNA"/>
</dbReference>
<dbReference type="PANTHER" id="PTHR23049">
    <property type="entry name" value="MYOSIN REGULATORY LIGHT CHAIN 2"/>
    <property type="match status" value="1"/>
</dbReference>
<gene>
    <name evidence="4" type="ORF">V7S43_007499</name>
</gene>
<evidence type="ECO:0000313" key="4">
    <source>
        <dbReference type="EMBL" id="KAL3667266.1"/>
    </source>
</evidence>